<dbReference type="SUPFAM" id="SSF47240">
    <property type="entry name" value="Ferritin-like"/>
    <property type="match status" value="1"/>
</dbReference>
<dbReference type="AlphaFoldDB" id="A0A2S5KLP6"/>
<dbReference type="InterPro" id="IPR009078">
    <property type="entry name" value="Ferritin-like_SF"/>
</dbReference>
<dbReference type="InterPro" id="IPR012347">
    <property type="entry name" value="Ferritin-like"/>
</dbReference>
<sequence>MLINDEKTSELSVLNRVLAVCEDGRSFYQHAAQEAESATLRQIFREQAQIRSEAIQQLSNEVHKRHGSPVHSGTLKGTLQQWYTDIRARLSHSQDHVFIQQLEETENQTLGELKRAVRSLHDPALARQLGSHLASIQLAHDRMKSIGEDLRARAH</sequence>
<dbReference type="Proteomes" id="UP000238196">
    <property type="component" value="Unassembled WGS sequence"/>
</dbReference>
<reference evidence="2 3" key="1">
    <citation type="submission" date="2018-02" db="EMBL/GenBank/DDBJ databases">
        <title>novel marine gammaproteobacteria from coastal saline agro ecosystem.</title>
        <authorList>
            <person name="Krishnan R."/>
            <person name="Ramesh Kumar N."/>
        </authorList>
    </citation>
    <scope>NUCLEOTIDE SEQUENCE [LARGE SCALE GENOMIC DNA]</scope>
    <source>
        <strain evidence="2 3">228</strain>
    </source>
</reference>
<dbReference type="OrthoDB" id="282393at2"/>
<dbReference type="Gene3D" id="1.20.1260.10">
    <property type="match status" value="1"/>
</dbReference>
<gene>
    <name evidence="2" type="ORF">C4K68_19035</name>
</gene>
<evidence type="ECO:0000259" key="1">
    <source>
        <dbReference type="Pfam" id="PF09537"/>
    </source>
</evidence>
<dbReference type="Pfam" id="PF09537">
    <property type="entry name" value="DUF2383"/>
    <property type="match status" value="1"/>
</dbReference>
<comment type="caution">
    <text evidence="2">The sequence shown here is derived from an EMBL/GenBank/DDBJ whole genome shotgun (WGS) entry which is preliminary data.</text>
</comment>
<protein>
    <recommendedName>
        <fullName evidence="1">DUF2383 domain-containing protein</fullName>
    </recommendedName>
</protein>
<dbReference type="InterPro" id="IPR019052">
    <property type="entry name" value="DUF2383"/>
</dbReference>
<dbReference type="InterPro" id="IPR011971">
    <property type="entry name" value="CHP02284"/>
</dbReference>
<evidence type="ECO:0000313" key="2">
    <source>
        <dbReference type="EMBL" id="PPC75728.1"/>
    </source>
</evidence>
<dbReference type="NCBIfam" id="TIGR02284">
    <property type="entry name" value="PA2169 family four-helix-bundle protein"/>
    <property type="match status" value="1"/>
</dbReference>
<name>A0A2S5KLP6_9PROT</name>
<dbReference type="EMBL" id="PRLP01000072">
    <property type="protein sequence ID" value="PPC75728.1"/>
    <property type="molecule type" value="Genomic_DNA"/>
</dbReference>
<accession>A0A2S5KLP6</accession>
<organism evidence="2 3">
    <name type="scientific">Proteobacteria bacterium 228</name>
    <dbReference type="NCBI Taxonomy" id="2083153"/>
    <lineage>
        <taxon>Bacteria</taxon>
        <taxon>Pseudomonadati</taxon>
        <taxon>Pseudomonadota</taxon>
    </lineage>
</organism>
<feature type="domain" description="DUF2383" evidence="1">
    <location>
        <begin position="11"/>
        <end position="118"/>
    </location>
</feature>
<proteinExistence type="predicted"/>
<evidence type="ECO:0000313" key="3">
    <source>
        <dbReference type="Proteomes" id="UP000238196"/>
    </source>
</evidence>